<gene>
    <name evidence="2" type="ORF">L249_5500</name>
</gene>
<name>A0A367LGG2_9HYPO</name>
<reference evidence="2 3" key="1">
    <citation type="journal article" date="2015" name="BMC Genomics">
        <title>Insights from the genome of Ophiocordyceps polyrhachis-furcata to pathogenicity and host specificity in insect fungi.</title>
        <authorList>
            <person name="Wichadakul D."/>
            <person name="Kobmoo N."/>
            <person name="Ingsriswang S."/>
            <person name="Tangphatsornruang S."/>
            <person name="Chantasingh D."/>
            <person name="Luangsa-ard J.J."/>
            <person name="Eurwilaichitr L."/>
        </authorList>
    </citation>
    <scope>NUCLEOTIDE SEQUENCE [LARGE SCALE GENOMIC DNA]</scope>
    <source>
        <strain evidence="2 3">BCC 54312</strain>
    </source>
</reference>
<dbReference type="Pfam" id="PF14223">
    <property type="entry name" value="Retrotran_gag_2"/>
    <property type="match status" value="1"/>
</dbReference>
<feature type="compositionally biased region" description="Basic residues" evidence="1">
    <location>
        <begin position="176"/>
        <end position="187"/>
    </location>
</feature>
<keyword evidence="3" id="KW-1185">Reference proteome</keyword>
<feature type="region of interest" description="Disordered" evidence="1">
    <location>
        <begin position="175"/>
        <end position="195"/>
    </location>
</feature>
<dbReference type="Proteomes" id="UP000253664">
    <property type="component" value="Unassembled WGS sequence"/>
</dbReference>
<feature type="region of interest" description="Disordered" evidence="1">
    <location>
        <begin position="220"/>
        <end position="247"/>
    </location>
</feature>
<sequence>MHIKTALEAWNRLKELYNPVSFTSNFLLTKELLEMGKATPYNIEAYLNRIKAIEEELKAREIKIPEIVLITWVLNNLSEPFQGFITHITQDLRNNEGSYNLGKLFAYILDEAKRYKSNHPEEGQALFTGTKKPWKKQKKALKCSYCKLPGHFNKDCYFLHPEKAPKHFKVKESNKITKRPRKEKALRKTQGTFGSSDIKATEEDRAKKIFITTDIDTAPMEIDIPDLPSAPTPRGIVEDTESEAEEL</sequence>
<organism evidence="2 3">
    <name type="scientific">Ophiocordyceps polyrhachis-furcata BCC 54312</name>
    <dbReference type="NCBI Taxonomy" id="1330021"/>
    <lineage>
        <taxon>Eukaryota</taxon>
        <taxon>Fungi</taxon>
        <taxon>Dikarya</taxon>
        <taxon>Ascomycota</taxon>
        <taxon>Pezizomycotina</taxon>
        <taxon>Sordariomycetes</taxon>
        <taxon>Hypocreomycetidae</taxon>
        <taxon>Hypocreales</taxon>
        <taxon>Ophiocordycipitaceae</taxon>
        <taxon>Ophiocordyceps</taxon>
    </lineage>
</organism>
<protein>
    <recommendedName>
        <fullName evidence="4">CCHC-type domain-containing protein</fullName>
    </recommendedName>
</protein>
<evidence type="ECO:0000313" key="3">
    <source>
        <dbReference type="Proteomes" id="UP000253664"/>
    </source>
</evidence>
<dbReference type="OrthoDB" id="3599317at2759"/>
<accession>A0A367LGG2</accession>
<evidence type="ECO:0000313" key="2">
    <source>
        <dbReference type="EMBL" id="RCI13505.1"/>
    </source>
</evidence>
<comment type="caution">
    <text evidence="2">The sequence shown here is derived from an EMBL/GenBank/DDBJ whole genome shotgun (WGS) entry which is preliminary data.</text>
</comment>
<dbReference type="EMBL" id="LKCN02000006">
    <property type="protein sequence ID" value="RCI13505.1"/>
    <property type="molecule type" value="Genomic_DNA"/>
</dbReference>
<dbReference type="STRING" id="1330021.A0A367LGG2"/>
<feature type="compositionally biased region" description="Acidic residues" evidence="1">
    <location>
        <begin position="238"/>
        <end position="247"/>
    </location>
</feature>
<proteinExistence type="predicted"/>
<dbReference type="AlphaFoldDB" id="A0A367LGG2"/>
<evidence type="ECO:0008006" key="4">
    <source>
        <dbReference type="Google" id="ProtNLM"/>
    </source>
</evidence>
<evidence type="ECO:0000256" key="1">
    <source>
        <dbReference type="SAM" id="MobiDB-lite"/>
    </source>
</evidence>